<dbReference type="GO" id="GO:0006357">
    <property type="term" value="P:regulation of transcription by RNA polymerase II"/>
    <property type="evidence" value="ECO:0000318"/>
    <property type="project" value="GO_Central"/>
</dbReference>
<dbReference type="eggNOG" id="KOG1121">
    <property type="taxonomic scope" value="Eukaryota"/>
</dbReference>
<dbReference type="PROSITE" id="PS50808">
    <property type="entry name" value="ZF_BED"/>
    <property type="match status" value="1"/>
</dbReference>
<dbReference type="GO" id="GO:0008270">
    <property type="term" value="F:zinc ion binding"/>
    <property type="evidence" value="ECO:0007669"/>
    <property type="project" value="UniProtKB-KW"/>
</dbReference>
<evidence type="ECO:0000256" key="8">
    <source>
        <dbReference type="PROSITE-ProRule" id="PRU00027"/>
    </source>
</evidence>
<gene>
    <name evidence="11" type="ORF">DAPPUDRAFT_112391</name>
</gene>
<dbReference type="HOGENOM" id="CLU_601672_0_0_1"/>
<dbReference type="InParanoid" id="E9HBW7"/>
<evidence type="ECO:0000313" key="11">
    <source>
        <dbReference type="EMBL" id="EFX70791.1"/>
    </source>
</evidence>
<dbReference type="SMART" id="SM00614">
    <property type="entry name" value="ZnF_BED"/>
    <property type="match status" value="1"/>
</dbReference>
<evidence type="ECO:0000256" key="6">
    <source>
        <dbReference type="ARBA" id="ARBA00023163"/>
    </source>
</evidence>
<dbReference type="Pfam" id="PF02892">
    <property type="entry name" value="zf-BED"/>
    <property type="match status" value="1"/>
</dbReference>
<feature type="domain" description="BED-type" evidence="10">
    <location>
        <begin position="6"/>
        <end position="59"/>
    </location>
</feature>
<dbReference type="EMBL" id="GL732617">
    <property type="protein sequence ID" value="EFX70791.1"/>
    <property type="molecule type" value="Genomic_DNA"/>
</dbReference>
<keyword evidence="4" id="KW-0862">Zinc</keyword>
<dbReference type="GO" id="GO:0003677">
    <property type="term" value="F:DNA binding"/>
    <property type="evidence" value="ECO:0007669"/>
    <property type="project" value="InterPro"/>
</dbReference>
<dbReference type="Proteomes" id="UP000000305">
    <property type="component" value="Unassembled WGS sequence"/>
</dbReference>
<evidence type="ECO:0000256" key="9">
    <source>
        <dbReference type="SAM" id="MobiDB-lite"/>
    </source>
</evidence>
<protein>
    <recommendedName>
        <fullName evidence="10">BED-type domain-containing protein</fullName>
    </recommendedName>
</protein>
<evidence type="ECO:0000256" key="1">
    <source>
        <dbReference type="ARBA" id="ARBA00004123"/>
    </source>
</evidence>
<evidence type="ECO:0000256" key="2">
    <source>
        <dbReference type="ARBA" id="ARBA00022723"/>
    </source>
</evidence>
<evidence type="ECO:0000259" key="10">
    <source>
        <dbReference type="PROSITE" id="PS50808"/>
    </source>
</evidence>
<keyword evidence="2" id="KW-0479">Metal-binding</keyword>
<evidence type="ECO:0000256" key="3">
    <source>
        <dbReference type="ARBA" id="ARBA00022771"/>
    </source>
</evidence>
<dbReference type="PANTHER" id="PTHR46481:SF10">
    <property type="entry name" value="ZINC FINGER BED DOMAIN-CONTAINING PROTEIN 39"/>
    <property type="match status" value="1"/>
</dbReference>
<sequence>MSETKKGRSPVWDHFKKVGSLGAKKCRCLHCEAILGFCGNTTNMLSHLSNHHQDIYLQVQPKLQKSRPKSAPTPKRPRLLDENGNETEACANEVDVEIHDVGSLSTPMDTDAPTSNERENGSTQASSSSSRGKFLPYPRNSEKMKNFLRQLMLVIVRGMYRISLVNNPFFIAFVRYLDPRIILPCRSTITHKHLPEIFKKLDLYFSSGVSSEAEKRTENHIVFSSEEKVKTVSKWQLNLCNKTSLQSGKDMMKLSPCQTPTLLTRTKPRSQQKNYDGKVVALFLDDNGERRLLSLLVSLSSPQNRRLNSTMGGGVLLEGGLAGPDFESSRSSRSAFQVGHFDFSNIHVGGLFGARMGSAFSVVMMGRWSLPEKGPMEEVAFRARRDKEMMRSIVEGVSDNGLTLVPGSFGVTIAASVITVQMDLPAVLSVLLDSHWLWWALKSPAIMILGEILGE</sequence>
<dbReference type="InterPro" id="IPR003656">
    <property type="entry name" value="Znf_BED"/>
</dbReference>
<comment type="subcellular location">
    <subcellularLocation>
        <location evidence="1">Nucleus</location>
    </subcellularLocation>
</comment>
<reference evidence="11 12" key="1">
    <citation type="journal article" date="2011" name="Science">
        <title>The ecoresponsive genome of Daphnia pulex.</title>
        <authorList>
            <person name="Colbourne J.K."/>
            <person name="Pfrender M.E."/>
            <person name="Gilbert D."/>
            <person name="Thomas W.K."/>
            <person name="Tucker A."/>
            <person name="Oakley T.H."/>
            <person name="Tokishita S."/>
            <person name="Aerts A."/>
            <person name="Arnold G.J."/>
            <person name="Basu M.K."/>
            <person name="Bauer D.J."/>
            <person name="Caceres C.E."/>
            <person name="Carmel L."/>
            <person name="Casola C."/>
            <person name="Choi J.H."/>
            <person name="Detter J.C."/>
            <person name="Dong Q."/>
            <person name="Dusheyko S."/>
            <person name="Eads B.D."/>
            <person name="Frohlich T."/>
            <person name="Geiler-Samerotte K.A."/>
            <person name="Gerlach D."/>
            <person name="Hatcher P."/>
            <person name="Jogdeo S."/>
            <person name="Krijgsveld J."/>
            <person name="Kriventseva E.V."/>
            <person name="Kultz D."/>
            <person name="Laforsch C."/>
            <person name="Lindquist E."/>
            <person name="Lopez J."/>
            <person name="Manak J.R."/>
            <person name="Muller J."/>
            <person name="Pangilinan J."/>
            <person name="Patwardhan R.P."/>
            <person name="Pitluck S."/>
            <person name="Pritham E.J."/>
            <person name="Rechtsteiner A."/>
            <person name="Rho M."/>
            <person name="Rogozin I.B."/>
            <person name="Sakarya O."/>
            <person name="Salamov A."/>
            <person name="Schaack S."/>
            <person name="Shapiro H."/>
            <person name="Shiga Y."/>
            <person name="Skalitzky C."/>
            <person name="Smith Z."/>
            <person name="Souvorov A."/>
            <person name="Sung W."/>
            <person name="Tang Z."/>
            <person name="Tsuchiya D."/>
            <person name="Tu H."/>
            <person name="Vos H."/>
            <person name="Wang M."/>
            <person name="Wolf Y.I."/>
            <person name="Yamagata H."/>
            <person name="Yamada T."/>
            <person name="Ye Y."/>
            <person name="Shaw J.R."/>
            <person name="Andrews J."/>
            <person name="Crease T.J."/>
            <person name="Tang H."/>
            <person name="Lucas S.M."/>
            <person name="Robertson H.M."/>
            <person name="Bork P."/>
            <person name="Koonin E.V."/>
            <person name="Zdobnov E.M."/>
            <person name="Grigoriev I.V."/>
            <person name="Lynch M."/>
            <person name="Boore J.L."/>
        </authorList>
    </citation>
    <scope>NUCLEOTIDE SEQUENCE [LARGE SCALE GENOMIC DNA]</scope>
</reference>
<feature type="region of interest" description="Disordered" evidence="9">
    <location>
        <begin position="103"/>
        <end position="137"/>
    </location>
</feature>
<organism evidence="11 12">
    <name type="scientific">Daphnia pulex</name>
    <name type="common">Water flea</name>
    <dbReference type="NCBI Taxonomy" id="6669"/>
    <lineage>
        <taxon>Eukaryota</taxon>
        <taxon>Metazoa</taxon>
        <taxon>Ecdysozoa</taxon>
        <taxon>Arthropoda</taxon>
        <taxon>Crustacea</taxon>
        <taxon>Branchiopoda</taxon>
        <taxon>Diplostraca</taxon>
        <taxon>Cladocera</taxon>
        <taxon>Anomopoda</taxon>
        <taxon>Daphniidae</taxon>
        <taxon>Daphnia</taxon>
    </lineage>
</organism>
<dbReference type="AlphaFoldDB" id="E9HBW7"/>
<dbReference type="OrthoDB" id="8067503at2759"/>
<dbReference type="GO" id="GO:0005634">
    <property type="term" value="C:nucleus"/>
    <property type="evidence" value="ECO:0000318"/>
    <property type="project" value="GO_Central"/>
</dbReference>
<dbReference type="GO" id="GO:0009791">
    <property type="term" value="P:post-embryonic development"/>
    <property type="evidence" value="ECO:0007669"/>
    <property type="project" value="UniProtKB-ARBA"/>
</dbReference>
<dbReference type="InterPro" id="IPR052035">
    <property type="entry name" value="ZnF_BED_domain_contain"/>
</dbReference>
<dbReference type="SUPFAM" id="SSF57667">
    <property type="entry name" value="beta-beta-alpha zinc fingers"/>
    <property type="match status" value="1"/>
</dbReference>
<keyword evidence="7" id="KW-0539">Nucleus</keyword>
<proteinExistence type="predicted"/>
<keyword evidence="5" id="KW-0805">Transcription regulation</keyword>
<evidence type="ECO:0000256" key="5">
    <source>
        <dbReference type="ARBA" id="ARBA00023015"/>
    </source>
</evidence>
<keyword evidence="12" id="KW-1185">Reference proteome</keyword>
<dbReference type="KEGG" id="dpx:DAPPUDRAFT_112391"/>
<keyword evidence="3 8" id="KW-0863">Zinc-finger</keyword>
<feature type="compositionally biased region" description="Polar residues" evidence="9">
    <location>
        <begin position="103"/>
        <end position="125"/>
    </location>
</feature>
<evidence type="ECO:0000256" key="4">
    <source>
        <dbReference type="ARBA" id="ARBA00022833"/>
    </source>
</evidence>
<dbReference type="InterPro" id="IPR036236">
    <property type="entry name" value="Znf_C2H2_sf"/>
</dbReference>
<name>E9HBW7_DAPPU</name>
<evidence type="ECO:0000313" key="12">
    <source>
        <dbReference type="Proteomes" id="UP000000305"/>
    </source>
</evidence>
<evidence type="ECO:0000256" key="7">
    <source>
        <dbReference type="ARBA" id="ARBA00023242"/>
    </source>
</evidence>
<accession>E9HBW7</accession>
<dbReference type="PANTHER" id="PTHR46481">
    <property type="entry name" value="ZINC FINGER BED DOMAIN-CONTAINING PROTEIN 4"/>
    <property type="match status" value="1"/>
</dbReference>
<feature type="region of interest" description="Disordered" evidence="9">
    <location>
        <begin position="61"/>
        <end position="85"/>
    </location>
</feature>
<keyword evidence="6" id="KW-0804">Transcription</keyword>